<dbReference type="SMART" id="SM00228">
    <property type="entry name" value="PDZ"/>
    <property type="match status" value="1"/>
</dbReference>
<dbReference type="InterPro" id="IPR001478">
    <property type="entry name" value="PDZ"/>
</dbReference>
<dbReference type="Proteomes" id="UP000596035">
    <property type="component" value="Chromosome"/>
</dbReference>
<keyword evidence="1" id="KW-0812">Transmembrane</keyword>
<dbReference type="InterPro" id="IPR041489">
    <property type="entry name" value="PDZ_6"/>
</dbReference>
<evidence type="ECO:0000313" key="6">
    <source>
        <dbReference type="Proteomes" id="UP000596035"/>
    </source>
</evidence>
<reference evidence="4 6" key="3">
    <citation type="submission" date="2020-11" db="EMBL/GenBank/DDBJ databases">
        <title>Closed and high quality bacterial genomes of the OMM12 community.</title>
        <authorList>
            <person name="Marbouty M."/>
            <person name="Lamy-Besnier Q."/>
            <person name="Debarbieux L."/>
            <person name="Koszul R."/>
        </authorList>
    </citation>
    <scope>NUCLEOTIDE SEQUENCE [LARGE SCALE GENOMIC DNA]</scope>
    <source>
        <strain evidence="4 6">KB18</strain>
    </source>
</reference>
<dbReference type="EMBL" id="CP021422">
    <property type="protein sequence ID" value="ASB40374.1"/>
    <property type="molecule type" value="Genomic_DNA"/>
</dbReference>
<organism evidence="4 6">
    <name type="scientific">Acutalibacter muris</name>
    <dbReference type="NCBI Taxonomy" id="1796620"/>
    <lineage>
        <taxon>Bacteria</taxon>
        <taxon>Bacillati</taxon>
        <taxon>Bacillota</taxon>
        <taxon>Clostridia</taxon>
        <taxon>Eubacteriales</taxon>
        <taxon>Acutalibacteraceae</taxon>
        <taxon>Acutalibacter</taxon>
    </lineage>
</organism>
<sequence length="391" mass="41018">MEKQEKQKTLISRSQRRSFCGALHTFAMSVGITAVCMLMTIGVLGLEEPAAEAAVQEAAAFNTASQTPSEPAPPAANGQVIPMGKAFGIKLFTDGVIVASLSDIYTTGGICCPAAEAGLRPGDYLVQADGMEIQSNAALAAYIGRSQGEGVTFLVRRGDEEFEATVTPVFGEGAFRTGMWVRDSAAGVGTLTFYDPGTGMFAGLGHGICDSDAGSVMSLKTGEPAAITLCGIVKGIPEEPGQLRGYFSSDDSMGELLANNETGVYGKLAEVPEGTPIDVMAREEVKAGPIEIIASIDESGPHAYAAEIQKVSNTDQPTKNLVIKVTDQRLLESTGGIVQGMSGAPLLQDGRLCGAVTHVFMDDPTRGYGIFAETMVEQCRNIEEANKSEKD</sequence>
<dbReference type="EC" id="3.4.21.116" evidence="4"/>
<dbReference type="RefSeq" id="WP_088364385.1">
    <property type="nucleotide sequence ID" value="NZ_CP021422.1"/>
</dbReference>
<dbReference type="EMBL" id="CP065321">
    <property type="protein sequence ID" value="QQR29666.1"/>
    <property type="molecule type" value="Genomic_DNA"/>
</dbReference>
<evidence type="ECO:0000313" key="3">
    <source>
        <dbReference type="EMBL" id="ASB40374.1"/>
    </source>
</evidence>
<keyword evidence="4" id="KW-0378">Hydrolase</keyword>
<name>A0A1Z2XPP6_9FIRM</name>
<dbReference type="Pfam" id="PF17820">
    <property type="entry name" value="PDZ_6"/>
    <property type="match status" value="1"/>
</dbReference>
<keyword evidence="5" id="KW-1185">Reference proteome</keyword>
<dbReference type="AlphaFoldDB" id="A0A1Z2XPP6"/>
<evidence type="ECO:0000313" key="4">
    <source>
        <dbReference type="EMBL" id="QQR29666.1"/>
    </source>
</evidence>
<evidence type="ECO:0000259" key="2">
    <source>
        <dbReference type="PROSITE" id="PS51494"/>
    </source>
</evidence>
<accession>A0A1Z2XPP6</accession>
<dbReference type="KEGG" id="amur:ADH66_06660"/>
<dbReference type="PROSITE" id="PS51494">
    <property type="entry name" value="SPOIVB"/>
    <property type="match status" value="1"/>
</dbReference>
<evidence type="ECO:0000313" key="5">
    <source>
        <dbReference type="Proteomes" id="UP000196710"/>
    </source>
</evidence>
<dbReference type="GO" id="GO:0016787">
    <property type="term" value="F:hydrolase activity"/>
    <property type="evidence" value="ECO:0007669"/>
    <property type="project" value="UniProtKB-KW"/>
</dbReference>
<dbReference type="Pfam" id="PF05580">
    <property type="entry name" value="Peptidase_S55"/>
    <property type="match status" value="1"/>
</dbReference>
<dbReference type="SUPFAM" id="SSF50156">
    <property type="entry name" value="PDZ domain-like"/>
    <property type="match status" value="1"/>
</dbReference>
<protein>
    <submittedName>
        <fullName evidence="4">SpoIVB peptidase</fullName>
        <ecNumber evidence="4">3.4.21.116</ecNumber>
    </submittedName>
</protein>
<feature type="domain" description="Peptidase S55" evidence="2">
    <location>
        <begin position="158"/>
        <end position="391"/>
    </location>
</feature>
<dbReference type="Proteomes" id="UP000196710">
    <property type="component" value="Chromosome"/>
</dbReference>
<reference evidence="5" key="2">
    <citation type="submission" date="2017-05" db="EMBL/GenBank/DDBJ databases">
        <title>Improved OligoMM genomes.</title>
        <authorList>
            <person name="Garzetti D."/>
        </authorList>
    </citation>
    <scope>NUCLEOTIDE SEQUENCE [LARGE SCALE GENOMIC DNA]</scope>
    <source>
        <strain evidence="5">KB18</strain>
    </source>
</reference>
<proteinExistence type="predicted"/>
<dbReference type="NCBIfam" id="TIGR02860">
    <property type="entry name" value="spore_IV_B"/>
    <property type="match status" value="1"/>
</dbReference>
<dbReference type="InterPro" id="IPR014219">
    <property type="entry name" value="SpoIVB"/>
</dbReference>
<gene>
    <name evidence="4" type="primary">spoIVB</name>
    <name evidence="3" type="ORF">ADH66_06660</name>
    <name evidence="4" type="ORF">I5Q82_16765</name>
</gene>
<feature type="transmembrane region" description="Helical" evidence="1">
    <location>
        <begin position="21"/>
        <end position="46"/>
    </location>
</feature>
<reference evidence="3" key="1">
    <citation type="journal article" date="2017" name="Genome Announc.">
        <title>High-Quality Whole-Genome Sequences of the Oligo-Mouse-Microbiota Bacterial Community.</title>
        <authorList>
            <person name="Garzetti D."/>
            <person name="Brugiroux S."/>
            <person name="Bunk B."/>
            <person name="Pukall R."/>
            <person name="McCoy K.D."/>
            <person name="Macpherson A.J."/>
            <person name="Stecher B."/>
        </authorList>
    </citation>
    <scope>NUCLEOTIDE SEQUENCE</scope>
    <source>
        <strain evidence="3">KB18</strain>
    </source>
</reference>
<evidence type="ECO:0000256" key="1">
    <source>
        <dbReference type="SAM" id="Phobius"/>
    </source>
</evidence>
<keyword evidence="1" id="KW-0472">Membrane</keyword>
<dbReference type="InterPro" id="IPR008763">
    <property type="entry name" value="Peptidase_S55"/>
</dbReference>
<dbReference type="Gene3D" id="2.30.42.10">
    <property type="match status" value="1"/>
</dbReference>
<keyword evidence="1" id="KW-1133">Transmembrane helix</keyword>
<dbReference type="InterPro" id="IPR036034">
    <property type="entry name" value="PDZ_sf"/>
</dbReference>